<organism evidence="9 10">
    <name type="scientific">Desulfobacula phenolica</name>
    <dbReference type="NCBI Taxonomy" id="90732"/>
    <lineage>
        <taxon>Bacteria</taxon>
        <taxon>Pseudomonadati</taxon>
        <taxon>Thermodesulfobacteriota</taxon>
        <taxon>Desulfobacteria</taxon>
        <taxon>Desulfobacterales</taxon>
        <taxon>Desulfobacteraceae</taxon>
        <taxon>Desulfobacula</taxon>
    </lineage>
</organism>
<accession>A0A1H2ELS9</accession>
<dbReference type="SUPFAM" id="SSF51735">
    <property type="entry name" value="NAD(P)-binding Rossmann-fold domains"/>
    <property type="match status" value="2"/>
</dbReference>
<dbReference type="NCBIfam" id="NF007041">
    <property type="entry name" value="PRK09496.3-4"/>
    <property type="match status" value="1"/>
</dbReference>
<evidence type="ECO:0000256" key="2">
    <source>
        <dbReference type="ARBA" id="ARBA00022448"/>
    </source>
</evidence>
<evidence type="ECO:0000256" key="3">
    <source>
        <dbReference type="ARBA" id="ARBA00022538"/>
    </source>
</evidence>
<dbReference type="SUPFAM" id="SSF116726">
    <property type="entry name" value="TrkA C-terminal domain-like"/>
    <property type="match status" value="2"/>
</dbReference>
<dbReference type="AlphaFoldDB" id="A0A1H2ELS9"/>
<sequence>MKIIIVGAGEVGYNIAGRLASENKQVIVIDKNPDAVRRLSENLDIQVITASGSNPKVLIDAGINETDILLAVTDQDETNLVACLITDLISPTTKKLVRLRDADFDSYHERFKKEAPHIDTVINPEIEVVNTIRKLMEVPGAVDVGDFVDGQVKYIGIRLDKNSPMAGIRLIDFPAEFGEERPLIAAIIRGNKVIVPRGGNKLEPGDLVYFVCETIKLEKTLKLFGKKIQPIQNALIIGGGRIGERLAKRLEQDNIKTKIIESDINRCHYLSEQMDKTVVLHGDGSDQKLFLEENAGQSDVVVSVTDDDETNILVSLLAKNLGVQNTITRIGKSSYSPLLATIGLEKVVNPRLSAVSSILQNVRKGKVLSDISIFGERGEFIEAIALETSDITNKPLKKISFPKGALLVCIIREGQIMIPAGDSSVKPGDRIIMFAVKHAVKKLEKLLTVKLDFF</sequence>
<protein>
    <recommendedName>
        <fullName evidence="1">Trk system potassium uptake protein TrkA</fullName>
    </recommendedName>
</protein>
<dbReference type="Gene3D" id="3.30.70.1450">
    <property type="entry name" value="Regulator of K+ conductance, C-terminal domain"/>
    <property type="match status" value="2"/>
</dbReference>
<proteinExistence type="predicted"/>
<dbReference type="PANTHER" id="PTHR43833:SF5">
    <property type="entry name" value="TRK SYSTEM POTASSIUM UPTAKE PROTEIN TRKA"/>
    <property type="match status" value="1"/>
</dbReference>
<keyword evidence="5" id="KW-0520">NAD</keyword>
<evidence type="ECO:0000256" key="1">
    <source>
        <dbReference type="ARBA" id="ARBA00017378"/>
    </source>
</evidence>
<evidence type="ECO:0000256" key="4">
    <source>
        <dbReference type="ARBA" id="ARBA00022958"/>
    </source>
</evidence>
<dbReference type="InterPro" id="IPR036721">
    <property type="entry name" value="RCK_C_sf"/>
</dbReference>
<evidence type="ECO:0000256" key="6">
    <source>
        <dbReference type="ARBA" id="ARBA00023065"/>
    </source>
</evidence>
<feature type="domain" description="RCK C-terminal" evidence="8">
    <location>
        <begin position="142"/>
        <end position="226"/>
    </location>
</feature>
<dbReference type="PRINTS" id="PR00335">
    <property type="entry name" value="KUPTAKETRKA"/>
</dbReference>
<dbReference type="PROSITE" id="PS51202">
    <property type="entry name" value="RCK_C"/>
    <property type="match status" value="2"/>
</dbReference>
<dbReference type="NCBIfam" id="NF007032">
    <property type="entry name" value="PRK09496.1-4"/>
    <property type="match status" value="1"/>
</dbReference>
<dbReference type="InterPro" id="IPR036291">
    <property type="entry name" value="NAD(P)-bd_dom_sf"/>
</dbReference>
<keyword evidence="3" id="KW-0633">Potassium transport</keyword>
<dbReference type="EMBL" id="FNLL01000003">
    <property type="protein sequence ID" value="SDT96060.1"/>
    <property type="molecule type" value="Genomic_DNA"/>
</dbReference>
<dbReference type="PANTHER" id="PTHR43833">
    <property type="entry name" value="POTASSIUM CHANNEL PROTEIN 2-RELATED-RELATED"/>
    <property type="match status" value="1"/>
</dbReference>
<dbReference type="GO" id="GO:0005886">
    <property type="term" value="C:plasma membrane"/>
    <property type="evidence" value="ECO:0007669"/>
    <property type="project" value="InterPro"/>
</dbReference>
<evidence type="ECO:0000259" key="7">
    <source>
        <dbReference type="PROSITE" id="PS51201"/>
    </source>
</evidence>
<dbReference type="PROSITE" id="PS51201">
    <property type="entry name" value="RCK_N"/>
    <property type="match status" value="2"/>
</dbReference>
<evidence type="ECO:0000313" key="10">
    <source>
        <dbReference type="Proteomes" id="UP000199608"/>
    </source>
</evidence>
<feature type="domain" description="RCK N-terminal" evidence="7">
    <location>
        <begin position="1"/>
        <end position="122"/>
    </location>
</feature>
<dbReference type="Proteomes" id="UP000199608">
    <property type="component" value="Unassembled WGS sequence"/>
</dbReference>
<dbReference type="Gene3D" id="3.40.50.720">
    <property type="entry name" value="NAD(P)-binding Rossmann-like Domain"/>
    <property type="match status" value="2"/>
</dbReference>
<feature type="domain" description="RCK C-terminal" evidence="8">
    <location>
        <begin position="368"/>
        <end position="449"/>
    </location>
</feature>
<keyword evidence="4" id="KW-0630">Potassium</keyword>
<dbReference type="Pfam" id="PF02254">
    <property type="entry name" value="TrkA_N"/>
    <property type="match status" value="2"/>
</dbReference>
<reference evidence="10" key="1">
    <citation type="submission" date="2016-10" db="EMBL/GenBank/DDBJ databases">
        <authorList>
            <person name="Varghese N."/>
            <person name="Submissions S."/>
        </authorList>
    </citation>
    <scope>NUCLEOTIDE SEQUENCE [LARGE SCALE GENOMIC DNA]</scope>
    <source>
        <strain evidence="10">DSM 3384</strain>
    </source>
</reference>
<keyword evidence="10" id="KW-1185">Reference proteome</keyword>
<name>A0A1H2ELS9_9BACT</name>
<dbReference type="RefSeq" id="WP_014957842.1">
    <property type="nucleotide sequence ID" value="NZ_FNLL01000003.1"/>
</dbReference>
<evidence type="ECO:0000256" key="5">
    <source>
        <dbReference type="ARBA" id="ARBA00023027"/>
    </source>
</evidence>
<dbReference type="NCBIfam" id="NF007039">
    <property type="entry name" value="PRK09496.3-2"/>
    <property type="match status" value="1"/>
</dbReference>
<dbReference type="Pfam" id="PF02080">
    <property type="entry name" value="TrkA_C"/>
    <property type="match status" value="2"/>
</dbReference>
<dbReference type="InterPro" id="IPR006036">
    <property type="entry name" value="K_uptake_TrkA"/>
</dbReference>
<dbReference type="GO" id="GO:0015079">
    <property type="term" value="F:potassium ion transmembrane transporter activity"/>
    <property type="evidence" value="ECO:0007669"/>
    <property type="project" value="InterPro"/>
</dbReference>
<keyword evidence="2" id="KW-0813">Transport</keyword>
<dbReference type="InterPro" id="IPR006037">
    <property type="entry name" value="RCK_C"/>
</dbReference>
<dbReference type="InterPro" id="IPR050721">
    <property type="entry name" value="Trk_Ktr_HKT_K-transport"/>
</dbReference>
<keyword evidence="6" id="KW-0406">Ion transport</keyword>
<gene>
    <name evidence="9" type="ORF">SAMN04487931_103213</name>
</gene>
<dbReference type="NCBIfam" id="NF007031">
    <property type="entry name" value="PRK09496.1-2"/>
    <property type="match status" value="1"/>
</dbReference>
<evidence type="ECO:0000313" key="9">
    <source>
        <dbReference type="EMBL" id="SDT96060.1"/>
    </source>
</evidence>
<feature type="domain" description="RCK N-terminal" evidence="7">
    <location>
        <begin position="231"/>
        <end position="348"/>
    </location>
</feature>
<evidence type="ECO:0000259" key="8">
    <source>
        <dbReference type="PROSITE" id="PS51202"/>
    </source>
</evidence>
<dbReference type="InterPro" id="IPR003148">
    <property type="entry name" value="RCK_N"/>
</dbReference>